<dbReference type="AlphaFoldDB" id="A0A1E7FK01"/>
<sequence>MSTENETKAKLIKKSLSLSSSSSKKDPTIDTSFLPDKDRETAIKLERIRLEKEWKEQQIKIKTEQLEITYSYWDGSGHRRTVTITKGDNVGEFLEIIRKDLCLDFRELGSVASDALLYVKEDLILPHDITFYDLIVTKARGKSGPLFHFDVRDDIRMGPTDVRIEKDESHPGKVVERSWYERNKHIFPASRWEVYDPAKNYGGYTIAGKIVTHEK</sequence>
<dbReference type="Pfam" id="PF04921">
    <property type="entry name" value="XAP5"/>
    <property type="match status" value="1"/>
</dbReference>
<dbReference type="Proteomes" id="UP000095751">
    <property type="component" value="Unassembled WGS sequence"/>
</dbReference>
<dbReference type="GO" id="GO:0006325">
    <property type="term" value="P:chromatin organization"/>
    <property type="evidence" value="ECO:0007669"/>
    <property type="project" value="TreeGrafter"/>
</dbReference>
<dbReference type="InterPro" id="IPR007005">
    <property type="entry name" value="XAP5"/>
</dbReference>
<dbReference type="OrthoDB" id="1562195at2759"/>
<dbReference type="InParanoid" id="A0A1E7FK01"/>
<organism evidence="2 3">
    <name type="scientific">Fragilariopsis cylindrus CCMP1102</name>
    <dbReference type="NCBI Taxonomy" id="635003"/>
    <lineage>
        <taxon>Eukaryota</taxon>
        <taxon>Sar</taxon>
        <taxon>Stramenopiles</taxon>
        <taxon>Ochrophyta</taxon>
        <taxon>Bacillariophyta</taxon>
        <taxon>Bacillariophyceae</taxon>
        <taxon>Bacillariophycidae</taxon>
        <taxon>Bacillariales</taxon>
        <taxon>Bacillariaceae</taxon>
        <taxon>Fragilariopsis</taxon>
    </lineage>
</organism>
<feature type="domain" description="FAM50A/XAP5 C-terminal" evidence="1">
    <location>
        <begin position="64"/>
        <end position="205"/>
    </location>
</feature>
<evidence type="ECO:0000313" key="3">
    <source>
        <dbReference type="Proteomes" id="UP000095751"/>
    </source>
</evidence>
<dbReference type="PANTHER" id="PTHR12722:SF0">
    <property type="entry name" value="PROTEIN FAM50A"/>
    <property type="match status" value="1"/>
</dbReference>
<proteinExistence type="predicted"/>
<accession>A0A1E7FK01</accession>
<dbReference type="GO" id="GO:0005634">
    <property type="term" value="C:nucleus"/>
    <property type="evidence" value="ECO:0007669"/>
    <property type="project" value="InterPro"/>
</dbReference>
<dbReference type="EMBL" id="KV784356">
    <property type="protein sequence ID" value="OEU18355.1"/>
    <property type="molecule type" value="Genomic_DNA"/>
</dbReference>
<gene>
    <name evidence="2" type="ORF">FRACYDRAFT_183417</name>
</gene>
<name>A0A1E7FK01_9STRA</name>
<dbReference type="KEGG" id="fcy:FRACYDRAFT_183417"/>
<evidence type="ECO:0000259" key="1">
    <source>
        <dbReference type="Pfam" id="PF04921"/>
    </source>
</evidence>
<dbReference type="InterPro" id="IPR048337">
    <property type="entry name" value="FAM50A/XAP5_C"/>
</dbReference>
<keyword evidence="3" id="KW-1185">Reference proteome</keyword>
<reference evidence="2 3" key="1">
    <citation type="submission" date="2016-09" db="EMBL/GenBank/DDBJ databases">
        <title>Extensive genetic diversity and differential bi-allelic expression allows diatom success in the polar Southern Ocean.</title>
        <authorList>
            <consortium name="DOE Joint Genome Institute"/>
            <person name="Mock T."/>
            <person name="Otillar R.P."/>
            <person name="Strauss J."/>
            <person name="Dupont C."/>
            <person name="Frickenhaus S."/>
            <person name="Maumus F."/>
            <person name="Mcmullan M."/>
            <person name="Sanges R."/>
            <person name="Schmutz J."/>
            <person name="Toseland A."/>
            <person name="Valas R."/>
            <person name="Veluchamy A."/>
            <person name="Ward B.J."/>
            <person name="Allen A."/>
            <person name="Barry K."/>
            <person name="Falciatore A."/>
            <person name="Ferrante M."/>
            <person name="Fortunato A.E."/>
            <person name="Gloeckner G."/>
            <person name="Gruber A."/>
            <person name="Hipkin R."/>
            <person name="Janech M."/>
            <person name="Kroth P."/>
            <person name="Leese F."/>
            <person name="Lindquist E."/>
            <person name="Lyon B.R."/>
            <person name="Martin J."/>
            <person name="Mayer C."/>
            <person name="Parker M."/>
            <person name="Quesneville H."/>
            <person name="Raymond J."/>
            <person name="Uhlig C."/>
            <person name="Valentin K.U."/>
            <person name="Worden A.Z."/>
            <person name="Armbrust E.V."/>
            <person name="Bowler C."/>
            <person name="Green B."/>
            <person name="Moulton V."/>
            <person name="Van Oosterhout C."/>
            <person name="Grigoriev I."/>
        </authorList>
    </citation>
    <scope>NUCLEOTIDE SEQUENCE [LARGE SCALE GENOMIC DNA]</scope>
    <source>
        <strain evidence="2 3">CCMP1102</strain>
    </source>
</reference>
<dbReference type="PANTHER" id="PTHR12722">
    <property type="entry name" value="XAP-5 PROTEIN-RELATED"/>
    <property type="match status" value="1"/>
</dbReference>
<protein>
    <submittedName>
        <fullName evidence="2">XAP5 protein</fullName>
    </submittedName>
</protein>
<evidence type="ECO:0000313" key="2">
    <source>
        <dbReference type="EMBL" id="OEU18355.1"/>
    </source>
</evidence>